<proteinExistence type="predicted"/>
<evidence type="ECO:0000256" key="1">
    <source>
        <dbReference type="SAM" id="MobiDB-lite"/>
    </source>
</evidence>
<dbReference type="HOGENOM" id="CLU_1456594_0_0_1"/>
<keyword evidence="4" id="KW-1185">Reference proteome</keyword>
<keyword evidence="2" id="KW-1133">Transmembrane helix</keyword>
<feature type="transmembrane region" description="Helical" evidence="2">
    <location>
        <begin position="157"/>
        <end position="174"/>
    </location>
</feature>
<feature type="transmembrane region" description="Helical" evidence="2">
    <location>
        <begin position="129"/>
        <end position="151"/>
    </location>
</feature>
<protein>
    <submittedName>
        <fullName evidence="3">Uncharacterized protein</fullName>
    </submittedName>
</protein>
<dbReference type="Gramene" id="OGLUM10G12010.1">
    <property type="protein sequence ID" value="OGLUM10G12010.1"/>
    <property type="gene ID" value="OGLUM10G12010"/>
</dbReference>
<reference evidence="3" key="2">
    <citation type="submission" date="2018-05" db="EMBL/GenBank/DDBJ databases">
        <title>OgluRS3 (Oryza glumaepatula Reference Sequence Version 3).</title>
        <authorList>
            <person name="Zhang J."/>
            <person name="Kudrna D."/>
            <person name="Lee S."/>
            <person name="Talag J."/>
            <person name="Welchert J."/>
            <person name="Wing R.A."/>
        </authorList>
    </citation>
    <scope>NUCLEOTIDE SEQUENCE [LARGE SCALE GENOMIC DNA]</scope>
</reference>
<dbReference type="AlphaFoldDB" id="A0A0E0BBA8"/>
<evidence type="ECO:0000313" key="4">
    <source>
        <dbReference type="Proteomes" id="UP000026961"/>
    </source>
</evidence>
<sequence>MASLDRAPCCYPLSSNTIVPFLIEVILKGTYWTDQWSLLLFMEDGVDMEWISIQLALLSHWIGPCAEATVLAPAEGHARRRWPRARTGRRGGSRERARRRWRRPRARRRQPRRGLVGESMALRACSYGCIRVFLALSLLLLAVEFAAYLQGWHLEEVALLLAVDGLFAASYVGWMRLRLNYLAPPL</sequence>
<name>A0A0E0BBA8_9ORYZ</name>
<dbReference type="Proteomes" id="UP000026961">
    <property type="component" value="Chromosome 10"/>
</dbReference>
<feature type="region of interest" description="Disordered" evidence="1">
    <location>
        <begin position="82"/>
        <end position="108"/>
    </location>
</feature>
<evidence type="ECO:0000313" key="3">
    <source>
        <dbReference type="EnsemblPlants" id="OGLUM10G12010.1"/>
    </source>
</evidence>
<keyword evidence="2" id="KW-0812">Transmembrane</keyword>
<accession>A0A0E0BBA8</accession>
<reference evidence="3" key="1">
    <citation type="submission" date="2015-04" db="UniProtKB">
        <authorList>
            <consortium name="EnsemblPlants"/>
        </authorList>
    </citation>
    <scope>IDENTIFICATION</scope>
</reference>
<evidence type="ECO:0000256" key="2">
    <source>
        <dbReference type="SAM" id="Phobius"/>
    </source>
</evidence>
<dbReference type="EnsemblPlants" id="OGLUM10G12010.1">
    <property type="protein sequence ID" value="OGLUM10G12010.1"/>
    <property type="gene ID" value="OGLUM10G12010"/>
</dbReference>
<organism evidence="3">
    <name type="scientific">Oryza glumipatula</name>
    <dbReference type="NCBI Taxonomy" id="40148"/>
    <lineage>
        <taxon>Eukaryota</taxon>
        <taxon>Viridiplantae</taxon>
        <taxon>Streptophyta</taxon>
        <taxon>Embryophyta</taxon>
        <taxon>Tracheophyta</taxon>
        <taxon>Spermatophyta</taxon>
        <taxon>Magnoliopsida</taxon>
        <taxon>Liliopsida</taxon>
        <taxon>Poales</taxon>
        <taxon>Poaceae</taxon>
        <taxon>BOP clade</taxon>
        <taxon>Oryzoideae</taxon>
        <taxon>Oryzeae</taxon>
        <taxon>Oryzinae</taxon>
        <taxon>Oryza</taxon>
    </lineage>
</organism>
<keyword evidence="2" id="KW-0472">Membrane</keyword>